<evidence type="ECO:0000313" key="1">
    <source>
        <dbReference type="EMBL" id="KAF6027453.1"/>
    </source>
</evidence>
<proteinExistence type="predicted"/>
<protein>
    <recommendedName>
        <fullName evidence="3">GB1/RHD3-type G domain-containing protein</fullName>
    </recommendedName>
</protein>
<dbReference type="Gene3D" id="3.40.50.300">
    <property type="entry name" value="P-loop containing nucleotide triphosphate hydrolases"/>
    <property type="match status" value="1"/>
</dbReference>
<dbReference type="InterPro" id="IPR027417">
    <property type="entry name" value="P-loop_NTPase"/>
</dbReference>
<comment type="caution">
    <text evidence="1">The sequence shown here is derived from an EMBL/GenBank/DDBJ whole genome shotgun (WGS) entry which is preliminary data.</text>
</comment>
<dbReference type="Proteomes" id="UP000593567">
    <property type="component" value="Unassembled WGS sequence"/>
</dbReference>
<dbReference type="AlphaFoldDB" id="A0A7J7JNJ3"/>
<evidence type="ECO:0008006" key="3">
    <source>
        <dbReference type="Google" id="ProtNLM"/>
    </source>
</evidence>
<dbReference type="OrthoDB" id="2135133at2759"/>
<sequence>MSRDQRRQRLTITENRSLTITASSLSVGLSLRIKCLQNKSLTYKKNNYKPLYAASKDPELFSQLVEDEGRAVQIVEFKDDIGPVVNLRAFGQIVKSDIPTLVVSISGVARSGKSFLLNLWSTYLLIWKMYVSTFYN</sequence>
<organism evidence="1 2">
    <name type="scientific">Bugula neritina</name>
    <name type="common">Brown bryozoan</name>
    <name type="synonym">Sertularia neritina</name>
    <dbReference type="NCBI Taxonomy" id="10212"/>
    <lineage>
        <taxon>Eukaryota</taxon>
        <taxon>Metazoa</taxon>
        <taxon>Spiralia</taxon>
        <taxon>Lophotrochozoa</taxon>
        <taxon>Bryozoa</taxon>
        <taxon>Gymnolaemata</taxon>
        <taxon>Cheilostomatida</taxon>
        <taxon>Flustrina</taxon>
        <taxon>Buguloidea</taxon>
        <taxon>Bugulidae</taxon>
        <taxon>Bugula</taxon>
    </lineage>
</organism>
<name>A0A7J7JNJ3_BUGNE</name>
<keyword evidence="2" id="KW-1185">Reference proteome</keyword>
<accession>A0A7J7JNJ3</accession>
<dbReference type="EMBL" id="VXIV02002089">
    <property type="protein sequence ID" value="KAF6027453.1"/>
    <property type="molecule type" value="Genomic_DNA"/>
</dbReference>
<evidence type="ECO:0000313" key="2">
    <source>
        <dbReference type="Proteomes" id="UP000593567"/>
    </source>
</evidence>
<reference evidence="1" key="1">
    <citation type="submission" date="2020-06" db="EMBL/GenBank/DDBJ databases">
        <title>Draft genome of Bugula neritina, a colonial animal packing powerful symbionts and potential medicines.</title>
        <authorList>
            <person name="Rayko M."/>
        </authorList>
    </citation>
    <scope>NUCLEOTIDE SEQUENCE [LARGE SCALE GENOMIC DNA]</scope>
    <source>
        <strain evidence="1">Kwan_BN1</strain>
    </source>
</reference>
<gene>
    <name evidence="1" type="ORF">EB796_014252</name>
</gene>